<dbReference type="OrthoDB" id="9972683at2759"/>
<dbReference type="PANTHER" id="PTHR32268:SF15">
    <property type="entry name" value="HOMOSERINE ACETYLTRANSFERASE FAMILY PROTEIN (AFU_ORTHOLOGUE AFUA_1G15350)"/>
    <property type="match status" value="1"/>
</dbReference>
<evidence type="ECO:0000259" key="2">
    <source>
        <dbReference type="Pfam" id="PF00561"/>
    </source>
</evidence>
<dbReference type="GO" id="GO:0016747">
    <property type="term" value="F:acyltransferase activity, transferring groups other than amino-acyl groups"/>
    <property type="evidence" value="ECO:0007669"/>
    <property type="project" value="InterPro"/>
</dbReference>
<dbReference type="InterPro" id="IPR029058">
    <property type="entry name" value="AB_hydrolase_fold"/>
</dbReference>
<dbReference type="Pfam" id="PF00561">
    <property type="entry name" value="Abhydrolase_1"/>
    <property type="match status" value="1"/>
</dbReference>
<feature type="domain" description="AB hydrolase-1" evidence="2">
    <location>
        <begin position="59"/>
        <end position="155"/>
    </location>
</feature>
<evidence type="ECO:0000313" key="3">
    <source>
        <dbReference type="EMBL" id="RLL94981.1"/>
    </source>
</evidence>
<dbReference type="Gene3D" id="3.40.50.1820">
    <property type="entry name" value="alpha/beta hydrolase"/>
    <property type="match status" value="1"/>
</dbReference>
<comment type="caution">
    <text evidence="3">The sequence shown here is derived from an EMBL/GenBank/DDBJ whole genome shotgun (WGS) entry which is preliminary data.</text>
</comment>
<sequence>MYDTAGIEYYTIPNFTFSTGETLDIKVAYRSFNPSSPKKVLIPTCYGGRINTTLNFTQSALASYHVVVVAMLGHGESSSPSNTPNFPKVLRHQDNVNAQYQLVTQHLGFTSLDAVIGHSMGGQQAYYWAVMHSSPHSPNPSFVKSVVVICASAKTSAINLAFLEGPIAALEASADYANGTYREKGIMPVNGVRAFGRVYAAWLTSPAWFRKGRWRELGFTRLEDFLDMQPPRFSPHDAQDLLLVAHMWRASDVGDIAAGPIAAMEDKEQRWRAALKQIGAKVLLMPSRTDQYFRIEESEEELKVMGELGKNGDGGRAVWCPIETEWGHIAGGGANPEDAEFLDMKIAEFLKDV</sequence>
<dbReference type="InterPro" id="IPR000073">
    <property type="entry name" value="AB_hydrolase_1"/>
</dbReference>
<dbReference type="AlphaFoldDB" id="A0A421CYP3"/>
<organism evidence="3 4">
    <name type="scientific">Aspergillus turcosus</name>
    <dbReference type="NCBI Taxonomy" id="1245748"/>
    <lineage>
        <taxon>Eukaryota</taxon>
        <taxon>Fungi</taxon>
        <taxon>Dikarya</taxon>
        <taxon>Ascomycota</taxon>
        <taxon>Pezizomycotina</taxon>
        <taxon>Eurotiomycetes</taxon>
        <taxon>Eurotiomycetidae</taxon>
        <taxon>Eurotiales</taxon>
        <taxon>Aspergillaceae</taxon>
        <taxon>Aspergillus</taxon>
        <taxon>Aspergillus subgen. Fumigati</taxon>
    </lineage>
</organism>
<dbReference type="SUPFAM" id="SSF53474">
    <property type="entry name" value="alpha/beta-Hydrolases"/>
    <property type="match status" value="1"/>
</dbReference>
<dbReference type="EMBL" id="NIDN02000175">
    <property type="protein sequence ID" value="RLL94981.1"/>
    <property type="molecule type" value="Genomic_DNA"/>
</dbReference>
<dbReference type="STRING" id="1245748.A0A421CYP3"/>
<name>A0A421CYP3_9EURO</name>
<reference evidence="3 4" key="1">
    <citation type="submission" date="2018-08" db="EMBL/GenBank/DDBJ databases">
        <title>Draft genome sequences of two Aspergillus turcosus clinical strains isolated from bronchoalveolar lavage fluid: one azole-susceptible and the other azole-resistant.</title>
        <authorList>
            <person name="Parent-Michaud M."/>
            <person name="Dufresne P.J."/>
            <person name="Fournier E."/>
            <person name="Martineau C."/>
            <person name="Moreira S."/>
            <person name="Perkins V."/>
            <person name="De Repentigny L."/>
            <person name="Dufresne S.F."/>
        </authorList>
    </citation>
    <scope>NUCLEOTIDE SEQUENCE [LARGE SCALE GENOMIC DNA]</scope>
    <source>
        <strain evidence="3">HMR AF 1038</strain>
    </source>
</reference>
<protein>
    <recommendedName>
        <fullName evidence="2">AB hydrolase-1 domain-containing protein</fullName>
    </recommendedName>
</protein>
<proteinExistence type="inferred from homology"/>
<keyword evidence="4" id="KW-1185">Reference proteome</keyword>
<dbReference type="PANTHER" id="PTHR32268">
    <property type="entry name" value="HOMOSERINE O-ACETYLTRANSFERASE"/>
    <property type="match status" value="1"/>
</dbReference>
<evidence type="ECO:0000313" key="4">
    <source>
        <dbReference type="Proteomes" id="UP000215289"/>
    </source>
</evidence>
<dbReference type="InterPro" id="IPR008220">
    <property type="entry name" value="HAT_MetX-like"/>
</dbReference>
<accession>A0A421CYP3</accession>
<evidence type="ECO:0000256" key="1">
    <source>
        <dbReference type="ARBA" id="ARBA00006886"/>
    </source>
</evidence>
<comment type="similarity">
    <text evidence="1">Belongs to the AB hydrolase superfamily. MetX family.</text>
</comment>
<gene>
    <name evidence="3" type="ORF">CFD26_105173</name>
</gene>
<dbReference type="Proteomes" id="UP000215289">
    <property type="component" value="Unassembled WGS sequence"/>
</dbReference>